<name>A0A0C7MY85_9SACH</name>
<dbReference type="GO" id="GO:0005085">
    <property type="term" value="F:guanyl-nucleotide exchange factor activity"/>
    <property type="evidence" value="ECO:0007669"/>
    <property type="project" value="EnsemblFungi"/>
</dbReference>
<gene>
    <name evidence="3" type="ORF">LALA0_S06e01706g</name>
</gene>
<accession>A0A0C7MY85</accession>
<dbReference type="OrthoDB" id="4048430at2759"/>
<dbReference type="STRING" id="1245769.A0A0C7MY85"/>
<dbReference type="Pfam" id="PF23645">
    <property type="entry name" value="IgD1_Trs65"/>
    <property type="match status" value="1"/>
</dbReference>
<dbReference type="HOGENOM" id="CLU_042571_0_0_1"/>
<sequence>MRILVPSDKTIDDDVKQLKQSHLDRKFVVFDEDLRIFFLLDPNTAIHTIQVYINEACVYSTKQPLDCLIEHTDGLWELQKSVVDNHIFLSNMVMNNGHKNHWMIKASYAVQTSEKVPKPQTTGSVIAEEPLLPSFEPLGTVKKPSQSVAVKPSKHELHTVEITFPIHTLLNVRLRNVALPTKQCIYSSLDLQTSKSCHSLMSQYHLAEFKIVMNKIDYRVLNNYSSASVEPVCGVEPDLVLGVWDSYSINYALPQTKTLDSHRVRVLLRYTVQAHPFAFTVETAWETDVTLRRPNASMKLTSQPTSVISTPMHTPSMKFAASTNSLVATDKLSGVTFDFLATEPPRFAMGAKFSLSLQITNHSHGPLDLVVYCANSAVEPQGQFPIEKEYMLHQRWMKNTQTIVLLSNDRRLPTLQPSETLCVDLDFFSVLRGYFNGIPGLRVLDLDSQEVRAIGGGVKIQIY</sequence>
<reference evidence="3 4" key="1">
    <citation type="submission" date="2014-12" db="EMBL/GenBank/DDBJ databases">
        <authorList>
            <person name="Neuveglise Cecile"/>
        </authorList>
    </citation>
    <scope>NUCLEOTIDE SEQUENCE [LARGE SCALE GENOMIC DNA]</scope>
    <source>
        <strain evidence="3 4">CBS 12615</strain>
    </source>
</reference>
<keyword evidence="4" id="KW-1185">Reference proteome</keyword>
<feature type="domain" description="Trafficking protein particle complex II-specific subunit 65 IgD1" evidence="1">
    <location>
        <begin position="5"/>
        <end position="140"/>
    </location>
</feature>
<organism evidence="3 4">
    <name type="scientific">Lachancea lanzarotensis</name>
    <dbReference type="NCBI Taxonomy" id="1245769"/>
    <lineage>
        <taxon>Eukaryota</taxon>
        <taxon>Fungi</taxon>
        <taxon>Dikarya</taxon>
        <taxon>Ascomycota</taxon>
        <taxon>Saccharomycotina</taxon>
        <taxon>Saccharomycetes</taxon>
        <taxon>Saccharomycetales</taxon>
        <taxon>Saccharomycetaceae</taxon>
        <taxon>Lachancea</taxon>
    </lineage>
</organism>
<dbReference type="GO" id="GO:1990071">
    <property type="term" value="C:TRAPPII protein complex"/>
    <property type="evidence" value="ECO:0007669"/>
    <property type="project" value="EnsemblFungi"/>
</dbReference>
<evidence type="ECO:0000259" key="2">
    <source>
        <dbReference type="Pfam" id="PF23646"/>
    </source>
</evidence>
<dbReference type="Pfam" id="PF23646">
    <property type="entry name" value="IgD2_Trs65"/>
    <property type="match status" value="1"/>
</dbReference>
<protein>
    <submittedName>
        <fullName evidence="3">LALA0S06e01706g1_1</fullName>
    </submittedName>
</protein>
<dbReference type="InterPro" id="IPR055426">
    <property type="entry name" value="IgD2_Trs65"/>
</dbReference>
<dbReference type="PANTHER" id="PTHR28159:SF1">
    <property type="entry name" value="TRAFFICKING PROTEIN PARTICLE COMPLEX II-SPECIFIC SUBUNIT 65"/>
    <property type="match status" value="1"/>
</dbReference>
<dbReference type="GO" id="GO:0006891">
    <property type="term" value="P:intra-Golgi vesicle-mediated transport"/>
    <property type="evidence" value="ECO:0007669"/>
    <property type="project" value="EnsemblFungi"/>
</dbReference>
<evidence type="ECO:0000313" key="4">
    <source>
        <dbReference type="Proteomes" id="UP000054304"/>
    </source>
</evidence>
<dbReference type="GO" id="GO:0005802">
    <property type="term" value="C:trans-Golgi network"/>
    <property type="evidence" value="ECO:0007669"/>
    <property type="project" value="EnsemblFungi"/>
</dbReference>
<evidence type="ECO:0000259" key="1">
    <source>
        <dbReference type="Pfam" id="PF23645"/>
    </source>
</evidence>
<dbReference type="PANTHER" id="PTHR28159">
    <property type="entry name" value="TRAFFICKING PROTEIN PARTICLE COMPLEX II-SPECIFIC SUBUNIT 65"/>
    <property type="match status" value="1"/>
</dbReference>
<dbReference type="Proteomes" id="UP000054304">
    <property type="component" value="Unassembled WGS sequence"/>
</dbReference>
<feature type="domain" description="Trafficking protein particle complex II-specific subunit 65 IgD2" evidence="2">
    <location>
        <begin position="169"/>
        <end position="289"/>
    </location>
</feature>
<dbReference type="GeneID" id="34686173"/>
<dbReference type="AlphaFoldDB" id="A0A0C7MY85"/>
<dbReference type="RefSeq" id="XP_022628923.1">
    <property type="nucleotide sequence ID" value="XM_022771751.1"/>
</dbReference>
<dbReference type="InterPro" id="IPR055425">
    <property type="entry name" value="IgD1_Trs65"/>
</dbReference>
<proteinExistence type="predicted"/>
<dbReference type="InterPro" id="IPR024662">
    <property type="entry name" value="Trs65"/>
</dbReference>
<dbReference type="EMBL" id="LN736365">
    <property type="protein sequence ID" value="CEP62700.1"/>
    <property type="molecule type" value="Genomic_DNA"/>
</dbReference>
<evidence type="ECO:0000313" key="3">
    <source>
        <dbReference type="EMBL" id="CEP62700.1"/>
    </source>
</evidence>
<dbReference type="GO" id="GO:0065003">
    <property type="term" value="P:protein-containing complex assembly"/>
    <property type="evidence" value="ECO:0007669"/>
    <property type="project" value="EnsemblFungi"/>
</dbReference>